<dbReference type="EMBL" id="CP037954">
    <property type="protein sequence ID" value="QBO58940.1"/>
    <property type="molecule type" value="Genomic_DNA"/>
</dbReference>
<keyword evidence="2" id="KW-0808">Transferase</keyword>
<sequence>MNIQQAYNIWSEQYDTNENKTRDLEAVSLRENLKGHHFGNCLEIGCGTGKNTEWLATFSDYVVAVDFSDEMLTKAKQKIKADNVKFIQADINKEWNFTENTKYDLVTFSLVLEHIENLDIIFQKLSEVINLNGMIYIGELHPFKQYSGSKARYETADGLQVLTCFNHHISDFVSSAIKHNFQLVDLKEYFDGSDRNTIPRILTMIFKKK</sequence>
<dbReference type="PANTHER" id="PTHR43861">
    <property type="entry name" value="TRANS-ACONITATE 2-METHYLTRANSFERASE-RELATED"/>
    <property type="match status" value="1"/>
</dbReference>
<dbReference type="OrthoDB" id="1119595at2"/>
<evidence type="ECO:0000313" key="2">
    <source>
        <dbReference type="EMBL" id="QBO58940.1"/>
    </source>
</evidence>
<dbReference type="KEGG" id="csal:NBC122_02133"/>
<protein>
    <submittedName>
        <fullName evidence="2">Ubiquinone biosynthesis O-methyltransferase</fullName>
        <ecNumber evidence="2">2.1.1.222</ecNumber>
    </submittedName>
</protein>
<keyword evidence="3" id="KW-1185">Reference proteome</keyword>
<dbReference type="SUPFAM" id="SSF53335">
    <property type="entry name" value="S-adenosyl-L-methionine-dependent methyltransferases"/>
    <property type="match status" value="1"/>
</dbReference>
<evidence type="ECO:0000313" key="3">
    <source>
        <dbReference type="Proteomes" id="UP000294419"/>
    </source>
</evidence>
<dbReference type="AlphaFoldDB" id="A0A4P6ZGT9"/>
<dbReference type="GO" id="GO:0008757">
    <property type="term" value="F:S-adenosylmethionine-dependent methyltransferase activity"/>
    <property type="evidence" value="ECO:0007669"/>
    <property type="project" value="InterPro"/>
</dbReference>
<dbReference type="PANTHER" id="PTHR43861:SF1">
    <property type="entry name" value="TRANS-ACONITATE 2-METHYLTRANSFERASE"/>
    <property type="match status" value="1"/>
</dbReference>
<keyword evidence="2" id="KW-0830">Ubiquinone</keyword>
<dbReference type="CDD" id="cd02440">
    <property type="entry name" value="AdoMet_MTases"/>
    <property type="match status" value="1"/>
</dbReference>
<organism evidence="2 3">
    <name type="scientific">Chryseobacterium salivictor</name>
    <dbReference type="NCBI Taxonomy" id="2547600"/>
    <lineage>
        <taxon>Bacteria</taxon>
        <taxon>Pseudomonadati</taxon>
        <taxon>Bacteroidota</taxon>
        <taxon>Flavobacteriia</taxon>
        <taxon>Flavobacteriales</taxon>
        <taxon>Weeksellaceae</taxon>
        <taxon>Chryseobacterium group</taxon>
        <taxon>Chryseobacterium</taxon>
    </lineage>
</organism>
<dbReference type="Proteomes" id="UP000294419">
    <property type="component" value="Chromosome"/>
</dbReference>
<dbReference type="EC" id="2.1.1.222" evidence="2"/>
<dbReference type="GO" id="GO:0102208">
    <property type="term" value="F:2-polyprenyl-6-hydroxyphenol methylase activity"/>
    <property type="evidence" value="ECO:0007669"/>
    <property type="project" value="UniProtKB-EC"/>
</dbReference>
<dbReference type="Pfam" id="PF08241">
    <property type="entry name" value="Methyltransf_11"/>
    <property type="match status" value="1"/>
</dbReference>
<proteinExistence type="predicted"/>
<name>A0A4P6ZGT9_9FLAO</name>
<dbReference type="RefSeq" id="WP_133440317.1">
    <property type="nucleotide sequence ID" value="NZ_CP037954.1"/>
</dbReference>
<evidence type="ECO:0000259" key="1">
    <source>
        <dbReference type="Pfam" id="PF08241"/>
    </source>
</evidence>
<keyword evidence="2" id="KW-0489">Methyltransferase</keyword>
<dbReference type="Gene3D" id="3.40.50.150">
    <property type="entry name" value="Vaccinia Virus protein VP39"/>
    <property type="match status" value="1"/>
</dbReference>
<reference evidence="2 3" key="1">
    <citation type="submission" date="2019-03" db="EMBL/GenBank/DDBJ databases">
        <authorList>
            <person name="Kim H."/>
            <person name="Yu S.-M."/>
        </authorList>
    </citation>
    <scope>NUCLEOTIDE SEQUENCE [LARGE SCALE GENOMIC DNA]</scope>
    <source>
        <strain evidence="2 3">NBC122</strain>
    </source>
</reference>
<gene>
    <name evidence="2" type="primary">ubiG_3</name>
    <name evidence="2" type="ORF">NBC122_02133</name>
</gene>
<dbReference type="InterPro" id="IPR013216">
    <property type="entry name" value="Methyltransf_11"/>
</dbReference>
<feature type="domain" description="Methyltransferase type 11" evidence="1">
    <location>
        <begin position="42"/>
        <end position="137"/>
    </location>
</feature>
<accession>A0A4P6ZGT9</accession>
<dbReference type="InterPro" id="IPR029063">
    <property type="entry name" value="SAM-dependent_MTases_sf"/>
</dbReference>
<dbReference type="GO" id="GO:0032259">
    <property type="term" value="P:methylation"/>
    <property type="evidence" value="ECO:0007669"/>
    <property type="project" value="UniProtKB-KW"/>
</dbReference>